<evidence type="ECO:0000313" key="4">
    <source>
        <dbReference type="EMBL" id="KAF5838438.1"/>
    </source>
</evidence>
<dbReference type="EMBL" id="MU069579">
    <property type="protein sequence ID" value="KAF5838438.1"/>
    <property type="molecule type" value="Genomic_DNA"/>
</dbReference>
<feature type="domain" description="JmjC" evidence="3">
    <location>
        <begin position="182"/>
        <end position="396"/>
    </location>
</feature>
<proteinExistence type="inferred from homology"/>
<keyword evidence="5" id="KW-1185">Reference proteome</keyword>
<gene>
    <name evidence="4" type="ORF">DUNSADRAFT_2906</name>
</gene>
<dbReference type="PANTHER" id="PTHR12461:SF99">
    <property type="entry name" value="BIFUNCTIONAL PEPTIDASE AND (3S)-LYSYL HYDROXYLASE JMJD7"/>
    <property type="match status" value="1"/>
</dbReference>
<feature type="region of interest" description="Disordered" evidence="2">
    <location>
        <begin position="119"/>
        <end position="141"/>
    </location>
</feature>
<dbReference type="Proteomes" id="UP000815325">
    <property type="component" value="Unassembled WGS sequence"/>
</dbReference>
<evidence type="ECO:0000256" key="2">
    <source>
        <dbReference type="SAM" id="MobiDB-lite"/>
    </source>
</evidence>
<protein>
    <submittedName>
        <fullName evidence="4">Clavaminate synthase-like protein</fullName>
    </submittedName>
</protein>
<dbReference type="InterPro" id="IPR003347">
    <property type="entry name" value="JmjC_dom"/>
</dbReference>
<accession>A0ABQ7GUZ9</accession>
<comment type="similarity">
    <text evidence="1">Belongs to the JARID1 histone demethylase family.</text>
</comment>
<dbReference type="SMART" id="SM00558">
    <property type="entry name" value="JmjC"/>
    <property type="match status" value="1"/>
</dbReference>
<sequence>MPKQAKQGLTPLEPNELSGRLLDLLKQQSTELRDIDVGQHVQRIHANQLGGPLQFSTQFVMRNKPCIIEGAFEEWPALHKWNAEYITQKAGAAEVTVDITPHGRGDSVTNIDLTELLGGQHSGEKEGAGPPQEQQRKKEMNAELEGVQGCTQCFVTPCERKMQVGQFFHLLRASRCVPGIVPYVQHQNSSFLEEFGFLLADTQPELSWANEVFGGSPEAVNLWIGDDRSVTSYHKDHYENMYAVVRGTKIFHLMPPSDSYRMYQRRFPAAQWQCSGTPVACESKEQESMLQQLGISQLRPQMLEPRCHVAWTEVDPEPEDLEQAAQDFPLYYDEDLPEPLLAEVGPGDLLYLPACWYHRVSQTCSQSAQGHDYVMAVNFWYDMAFSHSPWVSMKLVEGLAEVLRLKDEHEFER</sequence>
<evidence type="ECO:0000259" key="3">
    <source>
        <dbReference type="PROSITE" id="PS51184"/>
    </source>
</evidence>
<dbReference type="PROSITE" id="PS51184">
    <property type="entry name" value="JMJC"/>
    <property type="match status" value="1"/>
</dbReference>
<evidence type="ECO:0000313" key="5">
    <source>
        <dbReference type="Proteomes" id="UP000815325"/>
    </source>
</evidence>
<dbReference type="SUPFAM" id="SSF51197">
    <property type="entry name" value="Clavaminate synthase-like"/>
    <property type="match status" value="1"/>
</dbReference>
<comment type="caution">
    <text evidence="4">The sequence shown here is derived from an EMBL/GenBank/DDBJ whole genome shotgun (WGS) entry which is preliminary data.</text>
</comment>
<name>A0ABQ7GUZ9_DUNSA</name>
<dbReference type="Gene3D" id="2.60.120.10">
    <property type="entry name" value="Jelly Rolls"/>
    <property type="match status" value="1"/>
</dbReference>
<dbReference type="PANTHER" id="PTHR12461">
    <property type="entry name" value="HYPOXIA-INDUCIBLE FACTOR 1 ALPHA INHIBITOR-RELATED"/>
    <property type="match status" value="1"/>
</dbReference>
<dbReference type="InterPro" id="IPR014710">
    <property type="entry name" value="RmlC-like_jellyroll"/>
</dbReference>
<reference evidence="4" key="1">
    <citation type="submission" date="2017-08" db="EMBL/GenBank/DDBJ databases">
        <authorList>
            <person name="Polle J.E."/>
            <person name="Barry K."/>
            <person name="Cushman J."/>
            <person name="Schmutz J."/>
            <person name="Tran D."/>
            <person name="Hathwaick L.T."/>
            <person name="Yim W.C."/>
            <person name="Jenkins J."/>
            <person name="Mckie-Krisberg Z.M."/>
            <person name="Prochnik S."/>
            <person name="Lindquist E."/>
            <person name="Dockter R.B."/>
            <person name="Adam C."/>
            <person name="Molina H."/>
            <person name="Bunkerborg J."/>
            <person name="Jin E."/>
            <person name="Buchheim M."/>
            <person name="Magnuson J."/>
        </authorList>
    </citation>
    <scope>NUCLEOTIDE SEQUENCE</scope>
    <source>
        <strain evidence="4">CCAP 19/18</strain>
    </source>
</reference>
<dbReference type="InterPro" id="IPR041667">
    <property type="entry name" value="Cupin_8"/>
</dbReference>
<dbReference type="Pfam" id="PF13621">
    <property type="entry name" value="Cupin_8"/>
    <property type="match status" value="1"/>
</dbReference>
<organism evidence="4 5">
    <name type="scientific">Dunaliella salina</name>
    <name type="common">Green alga</name>
    <name type="synonym">Protococcus salinus</name>
    <dbReference type="NCBI Taxonomy" id="3046"/>
    <lineage>
        <taxon>Eukaryota</taxon>
        <taxon>Viridiplantae</taxon>
        <taxon>Chlorophyta</taxon>
        <taxon>core chlorophytes</taxon>
        <taxon>Chlorophyceae</taxon>
        <taxon>CS clade</taxon>
        <taxon>Chlamydomonadales</taxon>
        <taxon>Dunaliellaceae</taxon>
        <taxon>Dunaliella</taxon>
    </lineage>
</organism>
<evidence type="ECO:0000256" key="1">
    <source>
        <dbReference type="ARBA" id="ARBA00006801"/>
    </source>
</evidence>